<comment type="caution">
    <text evidence="1">The sequence shown here is derived from an EMBL/GenBank/DDBJ whole genome shotgun (WGS) entry which is preliminary data.</text>
</comment>
<proteinExistence type="predicted"/>
<protein>
    <submittedName>
        <fullName evidence="1">Uncharacterized protein</fullName>
    </submittedName>
</protein>
<dbReference type="PANTHER" id="PTHR47292:SF3">
    <property type="entry name" value="PROTEIN WAVE"/>
    <property type="match status" value="1"/>
</dbReference>
<accession>A0A8S0SC10</accession>
<dbReference type="OrthoDB" id="903667at2759"/>
<name>A0A8S0SC10_OLEEU</name>
<dbReference type="Gramene" id="OE9A105549T1">
    <property type="protein sequence ID" value="OE9A105549C1"/>
    <property type="gene ID" value="OE9A105549"/>
</dbReference>
<evidence type="ECO:0000313" key="1">
    <source>
        <dbReference type="EMBL" id="CAA2989396.1"/>
    </source>
</evidence>
<evidence type="ECO:0000313" key="2">
    <source>
        <dbReference type="Proteomes" id="UP000594638"/>
    </source>
</evidence>
<sequence>MIPLKFEGGLGWKGSAATSAFYPASFLKSFDKKPYSSNFTGIYLNVAAIEDTSEIGFQMEHEHIQDSCSGVGFRRAERLDIDLNCLCDDVDESPQSSLPAELRNFYLADLDLNANTSARDTCNDVD</sequence>
<gene>
    <name evidence="1" type="ORF">OLEA9_A105549</name>
</gene>
<organism evidence="1 2">
    <name type="scientific">Olea europaea subsp. europaea</name>
    <dbReference type="NCBI Taxonomy" id="158383"/>
    <lineage>
        <taxon>Eukaryota</taxon>
        <taxon>Viridiplantae</taxon>
        <taxon>Streptophyta</taxon>
        <taxon>Embryophyta</taxon>
        <taxon>Tracheophyta</taxon>
        <taxon>Spermatophyta</taxon>
        <taxon>Magnoliopsida</taxon>
        <taxon>eudicotyledons</taxon>
        <taxon>Gunneridae</taxon>
        <taxon>Pentapetalae</taxon>
        <taxon>asterids</taxon>
        <taxon>lamiids</taxon>
        <taxon>Lamiales</taxon>
        <taxon>Oleaceae</taxon>
        <taxon>Oleeae</taxon>
        <taxon>Olea</taxon>
    </lineage>
</organism>
<reference evidence="1 2" key="1">
    <citation type="submission" date="2019-12" db="EMBL/GenBank/DDBJ databases">
        <authorList>
            <person name="Alioto T."/>
            <person name="Alioto T."/>
            <person name="Gomez Garrido J."/>
        </authorList>
    </citation>
    <scope>NUCLEOTIDE SEQUENCE [LARGE SCALE GENOMIC DNA]</scope>
</reference>
<dbReference type="AlphaFoldDB" id="A0A8S0SC10"/>
<keyword evidence="2" id="KW-1185">Reference proteome</keyword>
<dbReference type="PANTHER" id="PTHR47292">
    <property type="entry name" value="TRANSCRIPTION ELONGATION FACTOR (TFIIS) FAMILY PROTEIN-RELATED"/>
    <property type="match status" value="1"/>
</dbReference>
<dbReference type="EMBL" id="CACTIH010004095">
    <property type="protein sequence ID" value="CAA2989396.1"/>
    <property type="molecule type" value="Genomic_DNA"/>
</dbReference>
<dbReference type="Proteomes" id="UP000594638">
    <property type="component" value="Unassembled WGS sequence"/>
</dbReference>